<evidence type="ECO:0000256" key="11">
    <source>
        <dbReference type="ARBA" id="ARBA00023136"/>
    </source>
</evidence>
<dbReference type="InterPro" id="IPR010917">
    <property type="entry name" value="TonB_rcpt_CS"/>
</dbReference>
<dbReference type="FunFam" id="2.170.130.10:FF:000010">
    <property type="entry name" value="Ferripyoverdine receptor"/>
    <property type="match status" value="1"/>
</dbReference>
<dbReference type="PROSITE" id="PS52016">
    <property type="entry name" value="TONB_DEPENDENT_REC_3"/>
    <property type="match status" value="1"/>
</dbReference>
<evidence type="ECO:0000256" key="14">
    <source>
        <dbReference type="PROSITE-ProRule" id="PRU01360"/>
    </source>
</evidence>
<keyword evidence="11 14" id="KW-0472">Membrane</keyword>
<evidence type="ECO:0000313" key="20">
    <source>
        <dbReference type="Proteomes" id="UP000032068"/>
    </source>
</evidence>
<evidence type="ECO:0000256" key="13">
    <source>
        <dbReference type="ARBA" id="ARBA00023237"/>
    </source>
</evidence>
<dbReference type="Gene3D" id="2.40.170.20">
    <property type="entry name" value="TonB-dependent receptor, beta-barrel domain"/>
    <property type="match status" value="1"/>
</dbReference>
<name>A0A0D0KN02_9PSED</name>
<dbReference type="GO" id="GO:0015891">
    <property type="term" value="P:siderophore transport"/>
    <property type="evidence" value="ECO:0007669"/>
    <property type="project" value="InterPro"/>
</dbReference>
<dbReference type="OrthoDB" id="8663017at2"/>
<dbReference type="InterPro" id="IPR012910">
    <property type="entry name" value="Plug_dom"/>
</dbReference>
<dbReference type="SUPFAM" id="SSF56935">
    <property type="entry name" value="Porins"/>
    <property type="match status" value="1"/>
</dbReference>
<dbReference type="AlphaFoldDB" id="A0A0D0KN02"/>
<evidence type="ECO:0000256" key="5">
    <source>
        <dbReference type="ARBA" id="ARBA00022496"/>
    </source>
</evidence>
<keyword evidence="12 19" id="KW-0675">Receptor</keyword>
<dbReference type="PROSITE" id="PS01156">
    <property type="entry name" value="TONB_DEPENDENT_REC_2"/>
    <property type="match status" value="1"/>
</dbReference>
<comment type="subcellular location">
    <subcellularLocation>
        <location evidence="1 14">Cell outer membrane</location>
        <topology evidence="1 14">Multi-pass membrane protein</topology>
    </subcellularLocation>
</comment>
<reference evidence="19 20" key="1">
    <citation type="submission" date="2014-12" db="EMBL/GenBank/DDBJ databases">
        <title>16Stimator: statistical estimation of ribosomal gene copy numbers from draft genome assemblies.</title>
        <authorList>
            <person name="Perisin M.A."/>
            <person name="Vetter M."/>
            <person name="Gilbert J.A."/>
            <person name="Bergelson J."/>
        </authorList>
    </citation>
    <scope>NUCLEOTIDE SEQUENCE [LARGE SCALE GENOMIC DNA]</scope>
    <source>
        <strain evidence="19 20">MEJ086</strain>
    </source>
</reference>
<keyword evidence="7 17" id="KW-0732">Signal</keyword>
<gene>
    <name evidence="19" type="ORF">RU08_09435</name>
</gene>
<dbReference type="GO" id="GO:0009279">
    <property type="term" value="C:cell outer membrane"/>
    <property type="evidence" value="ECO:0007669"/>
    <property type="project" value="UniProtKB-SubCell"/>
</dbReference>
<dbReference type="InterPro" id="IPR037066">
    <property type="entry name" value="Plug_dom_sf"/>
</dbReference>
<dbReference type="GO" id="GO:0015344">
    <property type="term" value="F:siderophore uptake transmembrane transporter activity"/>
    <property type="evidence" value="ECO:0007669"/>
    <property type="project" value="TreeGrafter"/>
</dbReference>
<dbReference type="Pfam" id="PF07660">
    <property type="entry name" value="STN"/>
    <property type="match status" value="1"/>
</dbReference>
<evidence type="ECO:0000256" key="6">
    <source>
        <dbReference type="ARBA" id="ARBA00022692"/>
    </source>
</evidence>
<dbReference type="Gene3D" id="2.170.130.10">
    <property type="entry name" value="TonB-dependent receptor, plug domain"/>
    <property type="match status" value="1"/>
</dbReference>
<keyword evidence="4 14" id="KW-1134">Transmembrane beta strand</keyword>
<keyword evidence="5" id="KW-0410">Iron transport</keyword>
<dbReference type="Proteomes" id="UP000032068">
    <property type="component" value="Unassembled WGS sequence"/>
</dbReference>
<feature type="domain" description="Secretin/TonB short N-terminal" evidence="18">
    <location>
        <begin position="64"/>
        <end position="115"/>
    </location>
</feature>
<evidence type="ECO:0000313" key="19">
    <source>
        <dbReference type="EMBL" id="KIQ00969.1"/>
    </source>
</evidence>
<dbReference type="GO" id="GO:0038023">
    <property type="term" value="F:signaling receptor activity"/>
    <property type="evidence" value="ECO:0007669"/>
    <property type="project" value="InterPro"/>
</dbReference>
<evidence type="ECO:0000256" key="7">
    <source>
        <dbReference type="ARBA" id="ARBA00022729"/>
    </source>
</evidence>
<dbReference type="Pfam" id="PF00593">
    <property type="entry name" value="TonB_dep_Rec_b-barrel"/>
    <property type="match status" value="1"/>
</dbReference>
<feature type="signal peptide" evidence="17">
    <location>
        <begin position="1"/>
        <end position="31"/>
    </location>
</feature>
<feature type="short sequence motif" description="TonB C-terminal box" evidence="15">
    <location>
        <begin position="802"/>
        <end position="819"/>
    </location>
</feature>
<dbReference type="Pfam" id="PF07715">
    <property type="entry name" value="Plug"/>
    <property type="match status" value="1"/>
</dbReference>
<dbReference type="Gene3D" id="3.55.50.30">
    <property type="match status" value="1"/>
</dbReference>
<evidence type="ECO:0000256" key="15">
    <source>
        <dbReference type="PROSITE-ProRule" id="PRU10144"/>
    </source>
</evidence>
<keyword evidence="10 16" id="KW-0798">TonB box</keyword>
<evidence type="ECO:0000256" key="3">
    <source>
        <dbReference type="ARBA" id="ARBA00022448"/>
    </source>
</evidence>
<dbReference type="CDD" id="cd01347">
    <property type="entry name" value="ligand_gated_channel"/>
    <property type="match status" value="1"/>
</dbReference>
<accession>A0A0D0KN02</accession>
<evidence type="ECO:0000256" key="8">
    <source>
        <dbReference type="ARBA" id="ARBA00023004"/>
    </source>
</evidence>
<evidence type="ECO:0000256" key="17">
    <source>
        <dbReference type="SAM" id="SignalP"/>
    </source>
</evidence>
<dbReference type="InterPro" id="IPR010105">
    <property type="entry name" value="TonB_sidphr_rcpt"/>
</dbReference>
<dbReference type="InterPro" id="IPR000531">
    <property type="entry name" value="Beta-barrel_TonB"/>
</dbReference>
<evidence type="ECO:0000259" key="18">
    <source>
        <dbReference type="SMART" id="SM00965"/>
    </source>
</evidence>
<organism evidence="19 20">
    <name type="scientific">Pseudomonas fulva</name>
    <dbReference type="NCBI Taxonomy" id="47880"/>
    <lineage>
        <taxon>Bacteria</taxon>
        <taxon>Pseudomonadati</taxon>
        <taxon>Pseudomonadota</taxon>
        <taxon>Gammaproteobacteria</taxon>
        <taxon>Pseudomonadales</taxon>
        <taxon>Pseudomonadaceae</taxon>
        <taxon>Pseudomonas</taxon>
    </lineage>
</organism>
<protein>
    <submittedName>
        <fullName evidence="19">TonB-dependent receptor</fullName>
    </submittedName>
</protein>
<dbReference type="PANTHER" id="PTHR32552">
    <property type="entry name" value="FERRICHROME IRON RECEPTOR-RELATED"/>
    <property type="match status" value="1"/>
</dbReference>
<proteinExistence type="inferred from homology"/>
<evidence type="ECO:0000256" key="12">
    <source>
        <dbReference type="ARBA" id="ARBA00023170"/>
    </source>
</evidence>
<dbReference type="RefSeq" id="WP_042553543.1">
    <property type="nucleotide sequence ID" value="NZ_JXQW01000024.1"/>
</dbReference>
<dbReference type="InterPro" id="IPR011662">
    <property type="entry name" value="Secretin/TonB_short_N"/>
</dbReference>
<evidence type="ECO:0000256" key="10">
    <source>
        <dbReference type="ARBA" id="ARBA00023077"/>
    </source>
</evidence>
<comment type="caution">
    <text evidence="19">The sequence shown here is derived from an EMBL/GenBank/DDBJ whole genome shotgun (WGS) entry which is preliminary data.</text>
</comment>
<dbReference type="PANTHER" id="PTHR32552:SF74">
    <property type="entry name" value="HYDROXAMATE SIDEROPHORE RECEPTOR FHUE"/>
    <property type="match status" value="1"/>
</dbReference>
<keyword evidence="9" id="KW-0406">Ion transport</keyword>
<dbReference type="InterPro" id="IPR039426">
    <property type="entry name" value="TonB-dep_rcpt-like"/>
</dbReference>
<dbReference type="EMBL" id="JXQW01000024">
    <property type="protein sequence ID" value="KIQ00969.1"/>
    <property type="molecule type" value="Genomic_DNA"/>
</dbReference>
<dbReference type="NCBIfam" id="TIGR01783">
    <property type="entry name" value="TonB-siderophor"/>
    <property type="match status" value="1"/>
</dbReference>
<feature type="chain" id="PRO_5002232051" evidence="17">
    <location>
        <begin position="32"/>
        <end position="819"/>
    </location>
</feature>
<evidence type="ECO:0000256" key="2">
    <source>
        <dbReference type="ARBA" id="ARBA00009810"/>
    </source>
</evidence>
<keyword evidence="13 14" id="KW-0998">Cell outer membrane</keyword>
<dbReference type="InterPro" id="IPR036942">
    <property type="entry name" value="Beta-barrel_TonB_sf"/>
</dbReference>
<sequence length="819" mass="89639">MHYVTDTSHCGLPTLLSLAIALAVAPPVALAAEVAATQQQVLRFDIPAQSLDAALSAFSAVTRTQVLVPAELTRNQLSPGISGSYAQTEALSRLLAGTGLAARFVDGDTVTLERPAGDQNDAVQLGATTVSGQSLGITTEGSGSYTTGQTAAATRLPLTLRETPQSVSVITRQQMDDQGLQNISDVLQQTPGIKVNQENSEGYTFYARGFEVQNFQVDGISSLSSDGGTLRDNYSIGNSLIYDRVEVLKGATGLVNGAGYPSAVINMVRKRPTSEFKGHAAIGAGSWDKYRSEVDISGPLTEGGAVRGRMVAGTEEHQSYIDHLKGEQNVFYGILEADLSDDTTVAVGYDLQKNYNDGSTTGSLPAFFADGREARFSRSSNAADKWAYRNQDTQRAFAEVEQTLANDWSIKAVVSTRQYKSRELISGINSQAINTDNSAVHGFLWGESSKFNVDSSEKSFDAQAKGPYQLFGRSHDLVLGYGYNRTDTVTRRYDGLTDELIDDVFNWDNNATKPARFDWWNRFNIDARQKIAYMATVLKPTGRLSLVLGARVTDYQWQIETLNALGSRGKFQSTVSGEVTPYVGATFVLDDHHSVYASYTDIFKPQAYSRGIDGKPIDPLTGESYEVGIKGEYFDSRLNASLALFELHQDNVADERSDGNGDSYNVPIQGVKTRGVELEMSGEPVERLQVQAGYVYQESHDADGKRESTDQPQHMLKLAGNYRLPGDWQRLTVGGNLQWQSSTYFVPGDWYSVVGDPKFEQKAYTLVGLVAGYDFSTQLKGTLNINNLFDKHYYSGLGNYDTVYWGAPRNLMATVKYSF</sequence>
<evidence type="ECO:0000256" key="4">
    <source>
        <dbReference type="ARBA" id="ARBA00022452"/>
    </source>
</evidence>
<evidence type="ECO:0000256" key="16">
    <source>
        <dbReference type="RuleBase" id="RU003357"/>
    </source>
</evidence>
<keyword evidence="6 14" id="KW-0812">Transmembrane</keyword>
<comment type="similarity">
    <text evidence="2 14 16">Belongs to the TonB-dependent receptor family.</text>
</comment>
<keyword evidence="8" id="KW-0408">Iron</keyword>
<evidence type="ECO:0000256" key="1">
    <source>
        <dbReference type="ARBA" id="ARBA00004571"/>
    </source>
</evidence>
<evidence type="ECO:0000256" key="9">
    <source>
        <dbReference type="ARBA" id="ARBA00023065"/>
    </source>
</evidence>
<keyword evidence="3 14" id="KW-0813">Transport</keyword>
<dbReference type="SMART" id="SM00965">
    <property type="entry name" value="STN"/>
    <property type="match status" value="1"/>
</dbReference>